<dbReference type="Gene3D" id="3.20.20.80">
    <property type="entry name" value="Glycosidases"/>
    <property type="match status" value="2"/>
</dbReference>
<feature type="signal peptide" evidence="5">
    <location>
        <begin position="1"/>
        <end position="28"/>
    </location>
</feature>
<dbReference type="GO" id="GO:0008422">
    <property type="term" value="F:beta-glucosidase activity"/>
    <property type="evidence" value="ECO:0007669"/>
    <property type="project" value="TreeGrafter"/>
</dbReference>
<proteinExistence type="inferred from homology"/>
<dbReference type="OrthoDB" id="9765195at2"/>
<dbReference type="RefSeq" id="WP_110335350.1">
    <property type="nucleotide sequence ID" value="NZ_JBHVKT010000026.1"/>
</dbReference>
<dbReference type="SUPFAM" id="SSF51445">
    <property type="entry name" value="(Trans)glycosidases"/>
    <property type="match status" value="1"/>
</dbReference>
<name>A0A318LSQ7_9PSEU</name>
<dbReference type="EMBL" id="MASU01000005">
    <property type="protein sequence ID" value="PXY35358.1"/>
    <property type="molecule type" value="Genomic_DNA"/>
</dbReference>
<gene>
    <name evidence="6" type="ORF">BA062_07370</name>
</gene>
<keyword evidence="3" id="KW-0326">Glycosidase</keyword>
<dbReference type="Proteomes" id="UP000247892">
    <property type="component" value="Unassembled WGS sequence"/>
</dbReference>
<dbReference type="InterPro" id="IPR017853">
    <property type="entry name" value="GH"/>
</dbReference>
<dbReference type="PRINTS" id="PR00131">
    <property type="entry name" value="GLHYDRLASE1"/>
</dbReference>
<dbReference type="PROSITE" id="PS00653">
    <property type="entry name" value="GLYCOSYL_HYDROL_F1_2"/>
    <property type="match status" value="1"/>
</dbReference>
<protein>
    <submittedName>
        <fullName evidence="6">Glycoside hydrolase family 1</fullName>
    </submittedName>
</protein>
<dbReference type="Pfam" id="PF00232">
    <property type="entry name" value="Glyco_hydro_1"/>
    <property type="match status" value="2"/>
</dbReference>
<evidence type="ECO:0000256" key="2">
    <source>
        <dbReference type="ARBA" id="ARBA00022801"/>
    </source>
</evidence>
<comment type="caution">
    <text evidence="6">The sequence shown here is derived from an EMBL/GenBank/DDBJ whole genome shotgun (WGS) entry which is preliminary data.</text>
</comment>
<keyword evidence="7" id="KW-1185">Reference proteome</keyword>
<feature type="chain" id="PRO_5016386610" evidence="5">
    <location>
        <begin position="29"/>
        <end position="450"/>
    </location>
</feature>
<dbReference type="AlphaFoldDB" id="A0A318LSQ7"/>
<keyword evidence="5" id="KW-0732">Signal</keyword>
<organism evidence="6 7">
    <name type="scientific">Prauserella flavalba</name>
    <dbReference type="NCBI Taxonomy" id="1477506"/>
    <lineage>
        <taxon>Bacteria</taxon>
        <taxon>Bacillati</taxon>
        <taxon>Actinomycetota</taxon>
        <taxon>Actinomycetes</taxon>
        <taxon>Pseudonocardiales</taxon>
        <taxon>Pseudonocardiaceae</taxon>
        <taxon>Prauserella</taxon>
    </lineage>
</organism>
<dbReference type="PANTHER" id="PTHR10353">
    <property type="entry name" value="GLYCOSYL HYDROLASE"/>
    <property type="match status" value="1"/>
</dbReference>
<evidence type="ECO:0000256" key="3">
    <source>
        <dbReference type="ARBA" id="ARBA00023295"/>
    </source>
</evidence>
<dbReference type="GO" id="GO:0005975">
    <property type="term" value="P:carbohydrate metabolic process"/>
    <property type="evidence" value="ECO:0007669"/>
    <property type="project" value="InterPro"/>
</dbReference>
<dbReference type="InterPro" id="IPR033132">
    <property type="entry name" value="GH_1_N_CS"/>
</dbReference>
<comment type="similarity">
    <text evidence="1 4">Belongs to the glycosyl hydrolase 1 family.</text>
</comment>
<reference evidence="6 7" key="1">
    <citation type="submission" date="2016-07" db="EMBL/GenBank/DDBJ databases">
        <title>Draft genome sequence of Prauserella sp. YIM 121212, isolated from alkaline soil.</title>
        <authorList>
            <person name="Ruckert C."/>
            <person name="Albersmeier A."/>
            <person name="Jiang C.-L."/>
            <person name="Jiang Y."/>
            <person name="Kalinowski J."/>
            <person name="Schneider O."/>
            <person name="Winkler A."/>
            <person name="Zotchev S.B."/>
        </authorList>
    </citation>
    <scope>NUCLEOTIDE SEQUENCE [LARGE SCALE GENOMIC DNA]</scope>
    <source>
        <strain evidence="6 7">YIM 121212</strain>
    </source>
</reference>
<evidence type="ECO:0000313" key="7">
    <source>
        <dbReference type="Proteomes" id="UP000247892"/>
    </source>
</evidence>
<evidence type="ECO:0000256" key="1">
    <source>
        <dbReference type="ARBA" id="ARBA00010838"/>
    </source>
</evidence>
<sequence length="450" mass="50069">MSITRRLAVASVVAALTLPTVLPGAAHASTPDVPIAPVPPGFHWGVATAGFQSEGAAPDSNWRRYVDARAETVHDPYANATDFRNRYAEDIALAKDLGVNTFRVSLEWPRIEPRPGEIDQEALALYDGMVREIKAAGMTPMLTLTHFTHPGWIVDRGGWTNASTVSSWLSFARLVVSRYAGQGALWITFNEPTVYRSFEERNGGLNVFQSDAMMRNLVSAHRQGYDLIHELDPGARVSSNLAVKPPPLQWFDDAAFIDKVKDKLDFVGVDYYYGASLDNLTAIHGLTDEFWRIDPQPDGLYYALKTYQRKFPGLPLYVVENGMPTDNGQPRPDGYTRADHLRDHLYWLQRAMAEGVNVMGYNYWSITDNYEWGSYRPRFGLYTVDALTDPSLTRRPTDAVPAYREAIAGHGVPEGYLPKRRPAWCALADLRTCFAPLPVAAGAKAWAEAG</sequence>
<dbReference type="PANTHER" id="PTHR10353:SF209">
    <property type="entry name" value="GALACTOLIPID GALACTOSYLTRANSFERASE SFR2, CHLOROPLASTIC"/>
    <property type="match status" value="1"/>
</dbReference>
<evidence type="ECO:0000256" key="5">
    <source>
        <dbReference type="SAM" id="SignalP"/>
    </source>
</evidence>
<dbReference type="InterPro" id="IPR001360">
    <property type="entry name" value="Glyco_hydro_1"/>
</dbReference>
<evidence type="ECO:0000313" key="6">
    <source>
        <dbReference type="EMBL" id="PXY35358.1"/>
    </source>
</evidence>
<accession>A0A318LSQ7</accession>
<evidence type="ECO:0000256" key="4">
    <source>
        <dbReference type="RuleBase" id="RU003690"/>
    </source>
</evidence>
<keyword evidence="2 6" id="KW-0378">Hydrolase</keyword>